<keyword evidence="4" id="KW-1185">Reference proteome</keyword>
<evidence type="ECO:0000313" key="4">
    <source>
        <dbReference type="Proteomes" id="UP001370758"/>
    </source>
</evidence>
<feature type="compositionally biased region" description="Polar residues" evidence="1">
    <location>
        <begin position="341"/>
        <end position="368"/>
    </location>
</feature>
<feature type="chain" id="PRO_5043945387" evidence="2">
    <location>
        <begin position="17"/>
        <end position="802"/>
    </location>
</feature>
<proteinExistence type="predicted"/>
<name>A0AAV9WNW5_9PEZI</name>
<feature type="signal peptide" evidence="2">
    <location>
        <begin position="1"/>
        <end position="16"/>
    </location>
</feature>
<evidence type="ECO:0000256" key="1">
    <source>
        <dbReference type="SAM" id="MobiDB-lite"/>
    </source>
</evidence>
<dbReference type="EMBL" id="JAVHJL010000001">
    <property type="protein sequence ID" value="KAK6511220.1"/>
    <property type="molecule type" value="Genomic_DNA"/>
</dbReference>
<sequence length="802" mass="89422">MMYTLAFLATLEVVSAWSYNVLRGGNAPTAVADFHGVKVLASRQPCTPLDSWREEFDTATGLQIYQFARQPLDRQWARPVGYVGFWGGEECGGMPRYIVHWYDLVDTEQSILFDTIMEGSLGWGEQIRPVLGVKSWGELVNGDQLWPGQIPQGGAAVLVQDLGGLGGLEDAYLVLENVVSMGELISASRRTMPRDDVNWEDYGGGTTNQPRIVDLGVEAPPSQGNGQVSQDTQEAVEEPSGQSQNQAPDTNSNDDGDDDFQFIDRNQFRENTIGRNGPVLPPIENQVQRNNPTYREGIQRVEEPTTGPRRSRRIRKKPGMTENELERELKKQQDEYRNLQRKAQSPLQSKLQSKLQNKAQEQARQTPTPNLAEANEQKMLELLKYWVGLGLSQEFLVEQIRKLPDTVYVSLFKLAIDGRIGVEQIAQYLIDYYKSEVQEMEMLNLKAAQIEAANERELRGRLASAQIQASDVANRMGIMRQMVQNQGLVQSATNWFTGNFGNPYPSNGMNNYMNANVNSNMNIGGPNPALSNPGGRQQPYGWNYQQIYGNPGGQQQAYYGNTGQVYGNPSQIYGNQGQMYANQGQMYGNPTYGNQGQIYGNQAYGNQAYGNQGQMYGNQYQGGRQASYQPYQTQQTQQDPKVEQEKDEQSPDTNDPRGNHMPSERQAGFLDAPPGTPRNPTLADYSDRSNDYLDYLKRENLMAQLPGFAEAGQIGGMQGITNDELNELAQLLRMPGGGRHPTSNAPSNYQPNVPTGGSTLAQMLAGMNAGRGEQQNGGMMEEEEGEEDYSQEEDVKEEWEEF</sequence>
<accession>A0AAV9WNW5</accession>
<dbReference type="AlphaFoldDB" id="A0AAV9WNW5"/>
<evidence type="ECO:0000256" key="2">
    <source>
        <dbReference type="SAM" id="SignalP"/>
    </source>
</evidence>
<gene>
    <name evidence="3" type="ORF">TWF481_000141</name>
</gene>
<feature type="compositionally biased region" description="Acidic residues" evidence="1">
    <location>
        <begin position="252"/>
        <end position="261"/>
    </location>
</feature>
<comment type="caution">
    <text evidence="3">The sequence shown here is derived from an EMBL/GenBank/DDBJ whole genome shotgun (WGS) entry which is preliminary data.</text>
</comment>
<feature type="region of interest" description="Disordered" evidence="1">
    <location>
        <begin position="620"/>
        <end position="687"/>
    </location>
</feature>
<feature type="region of interest" description="Disordered" evidence="1">
    <location>
        <begin position="739"/>
        <end position="802"/>
    </location>
</feature>
<dbReference type="Proteomes" id="UP001370758">
    <property type="component" value="Unassembled WGS sequence"/>
</dbReference>
<organism evidence="3 4">
    <name type="scientific">Arthrobotrys musiformis</name>
    <dbReference type="NCBI Taxonomy" id="47236"/>
    <lineage>
        <taxon>Eukaryota</taxon>
        <taxon>Fungi</taxon>
        <taxon>Dikarya</taxon>
        <taxon>Ascomycota</taxon>
        <taxon>Pezizomycotina</taxon>
        <taxon>Orbiliomycetes</taxon>
        <taxon>Orbiliales</taxon>
        <taxon>Orbiliaceae</taxon>
        <taxon>Arthrobotrys</taxon>
    </lineage>
</organism>
<feature type="compositionally biased region" description="Basic residues" evidence="1">
    <location>
        <begin position="309"/>
        <end position="318"/>
    </location>
</feature>
<keyword evidence="2" id="KW-0732">Signal</keyword>
<protein>
    <submittedName>
        <fullName evidence="3">Uncharacterized protein</fullName>
    </submittedName>
</protein>
<feature type="compositionally biased region" description="Basic and acidic residues" evidence="1">
    <location>
        <begin position="324"/>
        <end position="338"/>
    </location>
</feature>
<feature type="compositionally biased region" description="Basic and acidic residues" evidence="1">
    <location>
        <begin position="640"/>
        <end position="658"/>
    </location>
</feature>
<feature type="compositionally biased region" description="Polar residues" evidence="1">
    <location>
        <begin position="222"/>
        <end position="233"/>
    </location>
</feature>
<feature type="compositionally biased region" description="Low complexity" evidence="1">
    <location>
        <begin position="770"/>
        <end position="779"/>
    </location>
</feature>
<feature type="compositionally biased region" description="Low complexity" evidence="1">
    <location>
        <begin position="620"/>
        <end position="638"/>
    </location>
</feature>
<reference evidence="3 4" key="1">
    <citation type="submission" date="2023-08" db="EMBL/GenBank/DDBJ databases">
        <authorList>
            <person name="Palmer J.M."/>
        </authorList>
    </citation>
    <scope>NUCLEOTIDE SEQUENCE [LARGE SCALE GENOMIC DNA]</scope>
    <source>
        <strain evidence="3 4">TWF481</strain>
    </source>
</reference>
<feature type="region of interest" description="Disordered" evidence="1">
    <location>
        <begin position="194"/>
        <end position="368"/>
    </location>
</feature>
<feature type="compositionally biased region" description="Acidic residues" evidence="1">
    <location>
        <begin position="780"/>
        <end position="802"/>
    </location>
</feature>
<evidence type="ECO:0000313" key="3">
    <source>
        <dbReference type="EMBL" id="KAK6511220.1"/>
    </source>
</evidence>
<feature type="compositionally biased region" description="Polar residues" evidence="1">
    <location>
        <begin position="741"/>
        <end position="761"/>
    </location>
</feature>